<reference evidence="1 2" key="1">
    <citation type="journal article" date="2019" name="Int. J. Syst. Evol. Microbiol.">
        <title>The Global Catalogue of Microorganisms (GCM) 10K type strain sequencing project: providing services to taxonomists for standard genome sequencing and annotation.</title>
        <authorList>
            <consortium name="The Broad Institute Genomics Platform"/>
            <consortium name="The Broad Institute Genome Sequencing Center for Infectious Disease"/>
            <person name="Wu L."/>
            <person name="Ma J."/>
        </authorList>
    </citation>
    <scope>NUCLEOTIDE SEQUENCE [LARGE SCALE GENOMIC DNA]</scope>
    <source>
        <strain evidence="1 2">JCM 14549</strain>
    </source>
</reference>
<dbReference type="Proteomes" id="UP001403094">
    <property type="component" value="Unassembled WGS sequence"/>
</dbReference>
<name>A0ABN2V1Z9_9ACTN</name>
<comment type="caution">
    <text evidence="1">The sequence shown here is derived from an EMBL/GenBank/DDBJ whole genome shotgun (WGS) entry which is preliminary data.</text>
</comment>
<evidence type="ECO:0000313" key="2">
    <source>
        <dbReference type="Proteomes" id="UP001403094"/>
    </source>
</evidence>
<dbReference type="InterPro" id="IPR016888">
    <property type="entry name" value="UCP028498"/>
</dbReference>
<keyword evidence="2" id="KW-1185">Reference proteome</keyword>
<dbReference type="Pfam" id="PF10012">
    <property type="entry name" value="DUF2255"/>
    <property type="match status" value="1"/>
</dbReference>
<dbReference type="InterPro" id="IPR012349">
    <property type="entry name" value="Split_barrel_FMN-bd"/>
</dbReference>
<accession>A0ABN2V1Z9</accession>
<gene>
    <name evidence="1" type="ORF">GCM10009757_14080</name>
</gene>
<dbReference type="RefSeq" id="WP_176127213.1">
    <property type="nucleotide sequence ID" value="NZ_BAAANQ010000002.1"/>
</dbReference>
<protein>
    <submittedName>
        <fullName evidence="1">DUF2255 family protein</fullName>
    </submittedName>
</protein>
<organism evidence="1 2">
    <name type="scientific">Streptomyces cheonanensis</name>
    <dbReference type="NCBI Taxonomy" id="312720"/>
    <lineage>
        <taxon>Bacteria</taxon>
        <taxon>Bacillati</taxon>
        <taxon>Actinomycetota</taxon>
        <taxon>Actinomycetes</taxon>
        <taxon>Kitasatosporales</taxon>
        <taxon>Streptomycetaceae</taxon>
        <taxon>Streptomyces</taxon>
    </lineage>
</organism>
<dbReference type="EMBL" id="BAAANQ010000002">
    <property type="protein sequence ID" value="GAA2046428.1"/>
    <property type="molecule type" value="Genomic_DNA"/>
</dbReference>
<proteinExistence type="predicted"/>
<evidence type="ECO:0000313" key="1">
    <source>
        <dbReference type="EMBL" id="GAA2046428.1"/>
    </source>
</evidence>
<dbReference type="Gene3D" id="2.30.110.10">
    <property type="entry name" value="Electron Transport, Fmn-binding Protein, Chain A"/>
    <property type="match status" value="1"/>
</dbReference>
<sequence>MSTWTDDELTRIGDAEELRIASLREDGSLSSRRTIWVVRDGDDLYVRSVNGTASDWYRATRVRREGRIRAGGVEKDVTFADAGREHEDRIDAAYRAKYAHYSASLIGSVTTGRANATTMRLVPRA</sequence>